<keyword evidence="2" id="KW-1185">Reference proteome</keyword>
<proteinExistence type="predicted"/>
<evidence type="ECO:0000313" key="2">
    <source>
        <dbReference type="Proteomes" id="UP000186895"/>
    </source>
</evidence>
<sequence length="209" mass="23553">MTDTTVQPHIPEGYLMNAAGHLVPVSTIKDIDMARNDLVLEFVARAEQLQEKMRDFKLSALGDVQAFVELSAEKYDVQIGGRKGNVQLTSFDGKYRLTRSIQDQLSFDERLKAAKALIDNCIHRWAQGSAEEIKALVEHAFQVDKEGNISTARVLGLRRLDIQDDEWQKAMQAIADSIQVTGSQTYIRLHKRVGESDQWQAIPLDMAKL</sequence>
<protein>
    <recommendedName>
        <fullName evidence="3">Sulfate transporter</fullName>
    </recommendedName>
</protein>
<dbReference type="Pfam" id="PF11363">
    <property type="entry name" value="DUF3164"/>
    <property type="match status" value="1"/>
</dbReference>
<dbReference type="STRING" id="49186.SAMN05421647_103426"/>
<dbReference type="InterPro" id="IPR021505">
    <property type="entry name" value="Phage_B3_Orf6"/>
</dbReference>
<dbReference type="Proteomes" id="UP000186895">
    <property type="component" value="Unassembled WGS sequence"/>
</dbReference>
<dbReference type="EMBL" id="FTMN01000003">
    <property type="protein sequence ID" value="SIQ30210.1"/>
    <property type="molecule type" value="Genomic_DNA"/>
</dbReference>
<accession>A0A1N6RMU1</accession>
<reference evidence="1 2" key="1">
    <citation type="submission" date="2017-01" db="EMBL/GenBank/DDBJ databases">
        <authorList>
            <person name="Mah S.A."/>
            <person name="Swanson W.J."/>
            <person name="Moy G.W."/>
            <person name="Vacquier V.D."/>
        </authorList>
    </citation>
    <scope>NUCLEOTIDE SEQUENCE [LARGE SCALE GENOMIC DNA]</scope>
    <source>
        <strain evidence="1 2">DSM 7027</strain>
    </source>
</reference>
<dbReference type="RefSeq" id="WP_076462553.1">
    <property type="nucleotide sequence ID" value="NZ_FTMN01000003.1"/>
</dbReference>
<evidence type="ECO:0008006" key="3">
    <source>
        <dbReference type="Google" id="ProtNLM"/>
    </source>
</evidence>
<name>A0A1N6RMU1_9GAMM</name>
<evidence type="ECO:0000313" key="1">
    <source>
        <dbReference type="EMBL" id="SIQ30210.1"/>
    </source>
</evidence>
<dbReference type="AlphaFoldDB" id="A0A1N6RMU1"/>
<gene>
    <name evidence="1" type="ORF">SAMN05421647_103426</name>
</gene>
<organism evidence="1 2">
    <name type="scientific">Marinobacterium stanieri</name>
    <dbReference type="NCBI Taxonomy" id="49186"/>
    <lineage>
        <taxon>Bacteria</taxon>
        <taxon>Pseudomonadati</taxon>
        <taxon>Pseudomonadota</taxon>
        <taxon>Gammaproteobacteria</taxon>
        <taxon>Oceanospirillales</taxon>
        <taxon>Oceanospirillaceae</taxon>
        <taxon>Marinobacterium</taxon>
    </lineage>
</organism>